<dbReference type="SUPFAM" id="SSF82866">
    <property type="entry name" value="Multidrug efflux transporter AcrB transmembrane domain"/>
    <property type="match status" value="3"/>
</dbReference>
<evidence type="ECO:0000256" key="2">
    <source>
        <dbReference type="ARBA" id="ARBA00005585"/>
    </source>
</evidence>
<organism evidence="8 9">
    <name type="scientific">Ascaris lumbricoides</name>
    <name type="common">Giant roundworm</name>
    <dbReference type="NCBI Taxonomy" id="6252"/>
    <lineage>
        <taxon>Eukaryota</taxon>
        <taxon>Metazoa</taxon>
        <taxon>Ecdysozoa</taxon>
        <taxon>Nematoda</taxon>
        <taxon>Chromadorea</taxon>
        <taxon>Rhabditida</taxon>
        <taxon>Spirurina</taxon>
        <taxon>Ascaridomorpha</taxon>
        <taxon>Ascaridoidea</taxon>
        <taxon>Ascarididae</taxon>
        <taxon>Ascaris</taxon>
    </lineage>
</organism>
<keyword evidence="4" id="KW-1133">Transmembrane helix</keyword>
<evidence type="ECO:0000256" key="4">
    <source>
        <dbReference type="ARBA" id="ARBA00022989"/>
    </source>
</evidence>
<evidence type="ECO:0000256" key="1">
    <source>
        <dbReference type="ARBA" id="ARBA00004141"/>
    </source>
</evidence>
<dbReference type="PANTHER" id="PTHR10796:SF95">
    <property type="entry name" value="SSD DOMAIN-CONTAINING PROTEIN"/>
    <property type="match status" value="1"/>
</dbReference>
<dbReference type="InterPro" id="IPR000731">
    <property type="entry name" value="SSD"/>
</dbReference>
<keyword evidence="8" id="KW-1185">Reference proteome</keyword>
<dbReference type="GO" id="GO:0030659">
    <property type="term" value="C:cytoplasmic vesicle membrane"/>
    <property type="evidence" value="ECO:0007669"/>
    <property type="project" value="TreeGrafter"/>
</dbReference>
<dbReference type="GO" id="GO:0018996">
    <property type="term" value="P:molting cycle, collagen and cuticulin-based cuticle"/>
    <property type="evidence" value="ECO:0007669"/>
    <property type="project" value="TreeGrafter"/>
</dbReference>
<evidence type="ECO:0000256" key="3">
    <source>
        <dbReference type="ARBA" id="ARBA00022692"/>
    </source>
</evidence>
<dbReference type="GO" id="GO:0006897">
    <property type="term" value="P:endocytosis"/>
    <property type="evidence" value="ECO:0007669"/>
    <property type="project" value="TreeGrafter"/>
</dbReference>
<keyword evidence="6" id="KW-0325">Glycoprotein</keyword>
<evidence type="ECO:0000313" key="9">
    <source>
        <dbReference type="WBParaSite" id="ALUE_0001470901-mRNA-1"/>
    </source>
</evidence>
<evidence type="ECO:0000259" key="7">
    <source>
        <dbReference type="PROSITE" id="PS50156"/>
    </source>
</evidence>
<dbReference type="AlphaFoldDB" id="A0A9J2PZQ7"/>
<evidence type="ECO:0000256" key="5">
    <source>
        <dbReference type="ARBA" id="ARBA00023136"/>
    </source>
</evidence>
<dbReference type="InterPro" id="IPR003392">
    <property type="entry name" value="PTHD_SSD"/>
</dbReference>
<dbReference type="PANTHER" id="PTHR10796">
    <property type="entry name" value="PATCHED-RELATED"/>
    <property type="match status" value="1"/>
</dbReference>
<accession>A0A9J2PZQ7</accession>
<evidence type="ECO:0000256" key="6">
    <source>
        <dbReference type="ARBA" id="ARBA00023180"/>
    </source>
</evidence>
<evidence type="ECO:0000313" key="8">
    <source>
        <dbReference type="Proteomes" id="UP000036681"/>
    </source>
</evidence>
<name>A0A9J2PZQ7_ASCLU</name>
<dbReference type="PROSITE" id="PS50156">
    <property type="entry name" value="SSD"/>
    <property type="match status" value="1"/>
</dbReference>
<comment type="similarity">
    <text evidence="2">Belongs to the patched family.</text>
</comment>
<comment type="subcellular location">
    <subcellularLocation>
        <location evidence="1">Membrane</location>
        <topology evidence="1">Multi-pass membrane protein</topology>
    </subcellularLocation>
</comment>
<proteinExistence type="inferred from homology"/>
<dbReference type="Pfam" id="PF02460">
    <property type="entry name" value="Patched"/>
    <property type="match status" value="2"/>
</dbReference>
<dbReference type="InterPro" id="IPR051697">
    <property type="entry name" value="Patched_domain-protein"/>
</dbReference>
<sequence>MIPKAGAEMFIQPMGSLIYDFESSKPILFIAAVESQLQHPNLNWGLIWVRLISFDSNSVIEIMHAKKLPHVVRLLEIFFRQFAYIVAEFPLVVITGVLLFTAVTSVKILFTKTEDNFKLGYTPRNARSLHEMRVFDEFGNGEKIAMYVYVVAKDGGTMTRMEYLNETVRILDNIGNGFKIKNSSFYQFCSIFCDVNEPIVLFRDGILLQEDQVRKNGRLDFERFNMSFPIMHVVGRKVDLGINLHGVTTWTESKQPTNTSSNVKEARVISMLFIANKPALWDTEDISIWEREVSRYYHGEYNSSLVNVYCISVPYVQDEIVRTTNTLLPTVLLGFVIMCLLSVTSVYIGSVFLDQWTYHKISYAINACICPMLATGAALGTLFWFGFRFGSVLYVTPLLVLAIGVDDSFIMINAWERLCDARRGKSLPNDTLAERLAKVSVDDSFIMINAWERLCDARRGKSLPNDTLAERLAKVSVDDSFIMINAWERLCDARRGKSLPNDTLAERLAKVMVDVGPSITITSLTNVVAFGISSFSPTPEVSLFCIGNMVAMLFDYFYTISFYPAIMMLSAKYELRMELSSSQKSQRAYSNNLAIGVQNLLNSYCEWLSSKFTFALMILFMIAYWSISIYGALQITPRITQDKLFLLDSPLMEASRIESNYFISERTEPMLFITKVGNLSDPIRIIRMNMMVEDFELLPESSGAELTRYWIRDYEMYLSTDSEEESELDDGDGAAFKPYSMESINNFLSWPEYRHWRGFMKIDNTTNRIDQFFITLAFHSKELSMWTERLRMLMVFRSIADNYTDLGATVFVEGSEFSDQIPLLLPATIQTSICTLISMTIICCLFMYDKLAVLIASASVFSIFIGVIGLMTLWGIDLDPISMSIIILSIGLSVDFPAHICYHYHRKCAGEKDKTAAQRMAVCLRDIGYPLLQCSLSTMFCFFCTLFVKCYLSEVSIFNEILLKLYADALVKAVVIIVSLGIIHALVIIPAALCGFLPQ</sequence>
<keyword evidence="3" id="KW-0812">Transmembrane</keyword>
<dbReference type="Gene3D" id="1.20.1640.10">
    <property type="entry name" value="Multidrug efflux transporter AcrB transmembrane domain"/>
    <property type="match status" value="3"/>
</dbReference>
<dbReference type="Proteomes" id="UP000036681">
    <property type="component" value="Unplaced"/>
</dbReference>
<dbReference type="WBParaSite" id="ALUE_0001470901-mRNA-1">
    <property type="protein sequence ID" value="ALUE_0001470901-mRNA-1"/>
    <property type="gene ID" value="ALUE_0001470901"/>
</dbReference>
<protein>
    <submittedName>
        <fullName evidence="9">SSD domain-containing protein</fullName>
    </submittedName>
</protein>
<dbReference type="GO" id="GO:0005886">
    <property type="term" value="C:plasma membrane"/>
    <property type="evidence" value="ECO:0007669"/>
    <property type="project" value="TreeGrafter"/>
</dbReference>
<reference evidence="9" key="1">
    <citation type="submission" date="2023-03" db="UniProtKB">
        <authorList>
            <consortium name="WormBaseParasite"/>
        </authorList>
    </citation>
    <scope>IDENTIFICATION</scope>
</reference>
<feature type="domain" description="SSD" evidence="7">
    <location>
        <begin position="331"/>
        <end position="569"/>
    </location>
</feature>
<keyword evidence="5" id="KW-0472">Membrane</keyword>